<feature type="transmembrane region" description="Helical" evidence="7">
    <location>
        <begin position="249"/>
        <end position="273"/>
    </location>
</feature>
<dbReference type="GO" id="GO:0022857">
    <property type="term" value="F:transmembrane transporter activity"/>
    <property type="evidence" value="ECO:0007669"/>
    <property type="project" value="TreeGrafter"/>
</dbReference>
<gene>
    <name evidence="10" type="ORF">CRD60_08040</name>
</gene>
<keyword evidence="4 7" id="KW-1133">Transmembrane helix</keyword>
<accession>A0A366K647</accession>
<name>A0A366K647_9BIFI</name>
<dbReference type="OrthoDB" id="9770036at2"/>
<evidence type="ECO:0000259" key="9">
    <source>
        <dbReference type="Pfam" id="PF02687"/>
    </source>
</evidence>
<dbReference type="GO" id="GO:0005886">
    <property type="term" value="C:plasma membrane"/>
    <property type="evidence" value="ECO:0007669"/>
    <property type="project" value="UniProtKB-SubCell"/>
</dbReference>
<feature type="transmembrane region" description="Helical" evidence="7">
    <location>
        <begin position="334"/>
        <end position="355"/>
    </location>
</feature>
<protein>
    <submittedName>
        <fullName evidence="10">ABC transporter permease</fullName>
    </submittedName>
</protein>
<proteinExistence type="inferred from homology"/>
<dbReference type="PANTHER" id="PTHR30572">
    <property type="entry name" value="MEMBRANE COMPONENT OF TRANSPORTER-RELATED"/>
    <property type="match status" value="1"/>
</dbReference>
<evidence type="ECO:0000256" key="4">
    <source>
        <dbReference type="ARBA" id="ARBA00022989"/>
    </source>
</evidence>
<reference evidence="10 11" key="1">
    <citation type="submission" date="2017-10" db="EMBL/GenBank/DDBJ databases">
        <title>Bifidobacterium xylocopum sp. nov. and Bifidobacterium aemilianum sp. nov., from the carpenter bee (Xylocopa violacea) digestive tract.</title>
        <authorList>
            <person name="Alberoni D."/>
            <person name="Baffoni L."/>
            <person name="Di Gioia D."/>
            <person name="Gaggia F."/>
            <person name="Biavati B."/>
        </authorList>
    </citation>
    <scope>NUCLEOTIDE SEQUENCE [LARGE SCALE GENOMIC DNA]</scope>
    <source>
        <strain evidence="10 11">XV10</strain>
    </source>
</reference>
<dbReference type="Pfam" id="PF02687">
    <property type="entry name" value="FtsX"/>
    <property type="match status" value="1"/>
</dbReference>
<evidence type="ECO:0000256" key="6">
    <source>
        <dbReference type="ARBA" id="ARBA00038076"/>
    </source>
</evidence>
<evidence type="ECO:0000256" key="7">
    <source>
        <dbReference type="SAM" id="Phobius"/>
    </source>
</evidence>
<evidence type="ECO:0000313" key="10">
    <source>
        <dbReference type="EMBL" id="RBP97216.1"/>
    </source>
</evidence>
<dbReference type="EMBL" id="PDCG01000014">
    <property type="protein sequence ID" value="RBP97216.1"/>
    <property type="molecule type" value="Genomic_DNA"/>
</dbReference>
<dbReference type="PANTHER" id="PTHR30572:SF4">
    <property type="entry name" value="ABC TRANSPORTER PERMEASE YTRF"/>
    <property type="match status" value="1"/>
</dbReference>
<feature type="transmembrane region" description="Helical" evidence="7">
    <location>
        <begin position="302"/>
        <end position="322"/>
    </location>
</feature>
<evidence type="ECO:0000256" key="3">
    <source>
        <dbReference type="ARBA" id="ARBA00022692"/>
    </source>
</evidence>
<organism evidence="10 11">
    <name type="scientific">Bifidobacterium aemilianum</name>
    <dbReference type="NCBI Taxonomy" id="2493120"/>
    <lineage>
        <taxon>Bacteria</taxon>
        <taxon>Bacillati</taxon>
        <taxon>Actinomycetota</taxon>
        <taxon>Actinomycetes</taxon>
        <taxon>Bifidobacteriales</taxon>
        <taxon>Bifidobacteriaceae</taxon>
        <taxon>Bifidobacterium</taxon>
    </lineage>
</organism>
<evidence type="ECO:0000313" key="11">
    <source>
        <dbReference type="Proteomes" id="UP000252530"/>
    </source>
</evidence>
<evidence type="ECO:0000256" key="1">
    <source>
        <dbReference type="ARBA" id="ARBA00004651"/>
    </source>
</evidence>
<keyword evidence="2" id="KW-1003">Cell membrane</keyword>
<feature type="domain" description="ABC3 transporter permease C-terminal" evidence="9">
    <location>
        <begin position="252"/>
        <end position="366"/>
    </location>
</feature>
<dbReference type="InterPro" id="IPR050250">
    <property type="entry name" value="Macrolide_Exporter_MacB"/>
</dbReference>
<comment type="subcellular location">
    <subcellularLocation>
        <location evidence="1">Cell membrane</location>
        <topology evidence="1">Multi-pass membrane protein</topology>
    </subcellularLocation>
</comment>
<keyword evidence="3 7" id="KW-0812">Transmembrane</keyword>
<dbReference type="AlphaFoldDB" id="A0A366K647"/>
<dbReference type="InterPro" id="IPR003838">
    <property type="entry name" value="ABC3_permease_C"/>
</dbReference>
<feature type="signal peptide" evidence="8">
    <location>
        <begin position="1"/>
        <end position="17"/>
    </location>
</feature>
<sequence>MAVTASLVGAATLCCLAAVCLEIPQQMNEEMRAYGANLVVAPIEEAGQAKAGIAPGMVAHTTDMVTAKGPAKHASYRYDTVRINSASYLMAGIHPDQVRQLNRHWNVEGAWPSPGKVMVGRDLADTMGLKVGGSVQAKYLEADGNGESRVGGQWQKDKVLGQASYRVAGIVETGGSEDDIVYATLADLEALTQSKRGTDVIEYSSSAMGDQLTAIATSINEMRSMHVKAQTVTKISTADTRIITMLQTLFWLISLVVLALTLVGVGTTMASIVSQRRSEIGLRKALGASSGSIAVEFYVESAAYGLIGGLLGTALGYAFAYLLCRSVFGRTLAFNWWLALGSVLLSLVIAVAGSLQPVSRASRIDPALVLNGE</sequence>
<evidence type="ECO:0000256" key="8">
    <source>
        <dbReference type="SAM" id="SignalP"/>
    </source>
</evidence>
<comment type="similarity">
    <text evidence="6">Belongs to the ABC-4 integral membrane protein family.</text>
</comment>
<dbReference type="Proteomes" id="UP000252530">
    <property type="component" value="Unassembled WGS sequence"/>
</dbReference>
<evidence type="ECO:0000256" key="2">
    <source>
        <dbReference type="ARBA" id="ARBA00022475"/>
    </source>
</evidence>
<evidence type="ECO:0000256" key="5">
    <source>
        <dbReference type="ARBA" id="ARBA00023136"/>
    </source>
</evidence>
<feature type="chain" id="PRO_5016711095" evidence="8">
    <location>
        <begin position="18"/>
        <end position="373"/>
    </location>
</feature>
<keyword evidence="5 7" id="KW-0472">Membrane</keyword>
<comment type="caution">
    <text evidence="10">The sequence shown here is derived from an EMBL/GenBank/DDBJ whole genome shotgun (WGS) entry which is preliminary data.</text>
</comment>
<keyword evidence="8" id="KW-0732">Signal</keyword>
<keyword evidence="11" id="KW-1185">Reference proteome</keyword>